<keyword evidence="2" id="KW-0808">Transferase</keyword>
<dbReference type="Pfam" id="PF13524">
    <property type="entry name" value="Glyco_trans_1_2"/>
    <property type="match status" value="1"/>
</dbReference>
<dbReference type="Gene3D" id="3.40.50.2000">
    <property type="entry name" value="Glycogen Phosphorylase B"/>
    <property type="match status" value="1"/>
</dbReference>
<dbReference type="InterPro" id="IPR055259">
    <property type="entry name" value="YkvP/CgeB_Glyco_trans-like"/>
</dbReference>
<reference evidence="2 3" key="1">
    <citation type="submission" date="2020-01" db="EMBL/GenBank/DDBJ databases">
        <title>Genome sequence of Desulfovibrio aerotolerans DSM 16695(T).</title>
        <authorList>
            <person name="Karnachuk O."/>
            <person name="Avakyan M."/>
            <person name="Mardanov A."/>
            <person name="Kadnikov V."/>
            <person name="Ravin N."/>
        </authorList>
    </citation>
    <scope>NUCLEOTIDE SEQUENCE [LARGE SCALE GENOMIC DNA]</scope>
    <source>
        <strain evidence="2 3">DSM 16695</strain>
    </source>
</reference>
<feature type="non-terminal residue" evidence="2">
    <location>
        <position position="1"/>
    </location>
</feature>
<name>A0A7C9IX78_9BACT</name>
<proteinExistence type="predicted"/>
<evidence type="ECO:0000313" key="3">
    <source>
        <dbReference type="Proteomes" id="UP000482487"/>
    </source>
</evidence>
<dbReference type="OrthoDB" id="8666056at2"/>
<dbReference type="AlphaFoldDB" id="A0A7C9IX78"/>
<dbReference type="GO" id="GO:0016740">
    <property type="term" value="F:transferase activity"/>
    <property type="evidence" value="ECO:0007669"/>
    <property type="project" value="UniProtKB-KW"/>
</dbReference>
<accession>A0A7C9IX78</accession>
<comment type="caution">
    <text evidence="2">The sequence shown here is derived from an EMBL/GenBank/DDBJ whole genome shotgun (WGS) entry which is preliminary data.</text>
</comment>
<evidence type="ECO:0000313" key="2">
    <source>
        <dbReference type="EMBL" id="MYL85443.1"/>
    </source>
</evidence>
<dbReference type="SUPFAM" id="SSF53756">
    <property type="entry name" value="UDP-Glycosyltransferase/glycogen phosphorylase"/>
    <property type="match status" value="1"/>
</dbReference>
<dbReference type="EMBL" id="WVUD01000130">
    <property type="protein sequence ID" value="MYL85443.1"/>
    <property type="molecule type" value="Genomic_DNA"/>
</dbReference>
<gene>
    <name evidence="2" type="ORF">GTA51_20420</name>
</gene>
<feature type="domain" description="Spore protein YkvP/CgeB glycosyl transferase-like" evidence="1">
    <location>
        <begin position="19"/>
        <end position="175"/>
    </location>
</feature>
<evidence type="ECO:0000259" key="1">
    <source>
        <dbReference type="Pfam" id="PF13524"/>
    </source>
</evidence>
<protein>
    <submittedName>
        <fullName evidence="2">Glycosyltransferase</fullName>
    </submittedName>
</protein>
<keyword evidence="3" id="KW-1185">Reference proteome</keyword>
<dbReference type="Proteomes" id="UP000482487">
    <property type="component" value="Unassembled WGS sequence"/>
</dbReference>
<sequence>AQRYSPTGIEKGYDVFAAIVRALGNRQDIAFHVVGGFDRETIDLSDAQNITFHGTKPANFFPGFYTQMDIVISPNISSCRLQGGKGSFDGFPTTSCVEAGVHGVAMFLADLDGMNQDIEGRCLFEPGKEIEIIGRDADLIIALIEYYRVNPDKLRSLAMRGREALLRLYSFEQQMVPRIELLKDELKRS</sequence>
<organism evidence="2 3">
    <name type="scientific">Solidesulfovibrio aerotolerans</name>
    <dbReference type="NCBI Taxonomy" id="295255"/>
    <lineage>
        <taxon>Bacteria</taxon>
        <taxon>Pseudomonadati</taxon>
        <taxon>Thermodesulfobacteriota</taxon>
        <taxon>Desulfovibrionia</taxon>
        <taxon>Desulfovibrionales</taxon>
        <taxon>Desulfovibrionaceae</taxon>
        <taxon>Solidesulfovibrio</taxon>
    </lineage>
</organism>
<dbReference type="RefSeq" id="WP_160964311.1">
    <property type="nucleotide sequence ID" value="NZ_WVUD01000130.1"/>
</dbReference>